<evidence type="ECO:0000313" key="4">
    <source>
        <dbReference type="Proteomes" id="UP000631312"/>
    </source>
</evidence>
<dbReference type="Proteomes" id="UP000631312">
    <property type="component" value="Unassembled WGS sequence"/>
</dbReference>
<reference evidence="1 4" key="2">
    <citation type="submission" date="2021-01" db="EMBL/GenBank/DDBJ databases">
        <title>Whole genome shotgun sequence of Actinoplanes lobatus NBRC 12513.</title>
        <authorList>
            <person name="Komaki H."/>
            <person name="Tamura T."/>
        </authorList>
    </citation>
    <scope>NUCLEOTIDE SEQUENCE [LARGE SCALE GENOMIC DNA]</scope>
    <source>
        <strain evidence="1 4">NBRC 12513</strain>
    </source>
</reference>
<sequence>MPPRLTATLDSLGCRAVPEVHIVVGEYLGGYGVLDDAWEIASARLGVSDRTDDEVRAWLRSLPVDADSVIRIDWARDGIGAELPFSVFAQHFDDLWYPSSDDVVVLTPDGALLYLDHEERFSFVPRLEERREVA</sequence>
<evidence type="ECO:0000313" key="1">
    <source>
        <dbReference type="EMBL" id="GIE46354.1"/>
    </source>
</evidence>
<reference evidence="2 3" key="1">
    <citation type="submission" date="2020-08" db="EMBL/GenBank/DDBJ databases">
        <title>Sequencing the genomes of 1000 actinobacteria strains.</title>
        <authorList>
            <person name="Klenk H.-P."/>
        </authorList>
    </citation>
    <scope>NUCLEOTIDE SEQUENCE [LARGE SCALE GENOMIC DNA]</scope>
    <source>
        <strain evidence="2 3">DSM 43150</strain>
    </source>
</reference>
<protein>
    <submittedName>
        <fullName evidence="2">Uncharacterized protein</fullName>
    </submittedName>
</protein>
<dbReference type="AlphaFoldDB" id="A0A7W7MJA0"/>
<dbReference type="Proteomes" id="UP000590511">
    <property type="component" value="Unassembled WGS sequence"/>
</dbReference>
<proteinExistence type="predicted"/>
<keyword evidence="4" id="KW-1185">Reference proteome</keyword>
<accession>A0A7W7MJA0</accession>
<dbReference type="EMBL" id="BOMP01000202">
    <property type="protein sequence ID" value="GIE46354.1"/>
    <property type="molecule type" value="Genomic_DNA"/>
</dbReference>
<evidence type="ECO:0000313" key="2">
    <source>
        <dbReference type="EMBL" id="MBB4751830.1"/>
    </source>
</evidence>
<dbReference type="EMBL" id="JACHNC010000001">
    <property type="protein sequence ID" value="MBB4751830.1"/>
    <property type="molecule type" value="Genomic_DNA"/>
</dbReference>
<organism evidence="2 3">
    <name type="scientific">Actinoplanes lobatus</name>
    <dbReference type="NCBI Taxonomy" id="113568"/>
    <lineage>
        <taxon>Bacteria</taxon>
        <taxon>Bacillati</taxon>
        <taxon>Actinomycetota</taxon>
        <taxon>Actinomycetes</taxon>
        <taxon>Micromonosporales</taxon>
        <taxon>Micromonosporaceae</taxon>
        <taxon>Actinoplanes</taxon>
    </lineage>
</organism>
<evidence type="ECO:0000313" key="3">
    <source>
        <dbReference type="Proteomes" id="UP000590511"/>
    </source>
</evidence>
<name>A0A7W7MJA0_9ACTN</name>
<comment type="caution">
    <text evidence="2">The sequence shown here is derived from an EMBL/GenBank/DDBJ whole genome shotgun (WGS) entry which is preliminary data.</text>
</comment>
<dbReference type="RefSeq" id="WP_188123804.1">
    <property type="nucleotide sequence ID" value="NZ_BOMP01000202.1"/>
</dbReference>
<gene>
    <name evidence="1" type="ORF">Alo02nite_92520</name>
    <name evidence="2" type="ORF">BJ964_005991</name>
</gene>